<dbReference type="GeneID" id="85165744"/>
<accession>A0A087DFV8</accession>
<sequence length="76" mass="8386">MFATVDLHALYPQFGHISHAIVIIGYDADPGGAIVNYHFIDPYYRVQDATYGGRKIAGAAEMVNAIVTNEEPAYVW</sequence>
<dbReference type="OrthoDB" id="1655016at2"/>
<dbReference type="STRING" id="158787.BSCA_1435"/>
<dbReference type="EMBL" id="JGZO01000008">
    <property type="protein sequence ID" value="KFI94408.1"/>
    <property type="molecule type" value="Genomic_DNA"/>
</dbReference>
<dbReference type="eggNOG" id="ENOG5032V3T">
    <property type="taxonomic scope" value="Bacteria"/>
</dbReference>
<dbReference type="Proteomes" id="UP000029033">
    <property type="component" value="Unassembled WGS sequence"/>
</dbReference>
<gene>
    <name evidence="1" type="ORF">BSCA_1435</name>
</gene>
<name>A0A087DFV8_9BIFI</name>
<proteinExistence type="predicted"/>
<keyword evidence="2" id="KW-1185">Reference proteome</keyword>
<evidence type="ECO:0000313" key="2">
    <source>
        <dbReference type="Proteomes" id="UP000029033"/>
    </source>
</evidence>
<dbReference type="AlphaFoldDB" id="A0A087DFV8"/>
<evidence type="ECO:0000313" key="1">
    <source>
        <dbReference type="EMBL" id="KFI94408.1"/>
    </source>
</evidence>
<keyword evidence="1" id="KW-0449">Lipoprotein</keyword>
<comment type="caution">
    <text evidence="1">The sequence shown here is derived from an EMBL/GenBank/DDBJ whole genome shotgun (WGS) entry which is preliminary data.</text>
</comment>
<dbReference type="RefSeq" id="WP_033517438.1">
    <property type="nucleotide sequence ID" value="NZ_CAUPKV010000037.1"/>
</dbReference>
<reference evidence="1 2" key="1">
    <citation type="submission" date="2014-03" db="EMBL/GenBank/DDBJ databases">
        <title>Genomics of Bifidobacteria.</title>
        <authorList>
            <person name="Ventura M."/>
            <person name="Milani C."/>
            <person name="Lugli G.A."/>
        </authorList>
    </citation>
    <scope>NUCLEOTIDE SEQUENCE [LARGE SCALE GENOMIC DNA]</scope>
    <source>
        <strain evidence="1 2">LMG 21589</strain>
    </source>
</reference>
<organism evidence="1 2">
    <name type="scientific">Bifidobacterium scardovii</name>
    <dbReference type="NCBI Taxonomy" id="158787"/>
    <lineage>
        <taxon>Bacteria</taxon>
        <taxon>Bacillati</taxon>
        <taxon>Actinomycetota</taxon>
        <taxon>Actinomycetes</taxon>
        <taxon>Bifidobacteriales</taxon>
        <taxon>Bifidobacteriaceae</taxon>
        <taxon>Bifidobacterium</taxon>
    </lineage>
</organism>
<protein>
    <submittedName>
        <fullName evidence="1">Putative lipoprotein</fullName>
    </submittedName>
</protein>